<evidence type="ECO:0000313" key="1">
    <source>
        <dbReference type="EMBL" id="KAI0034849.1"/>
    </source>
</evidence>
<reference evidence="1" key="2">
    <citation type="journal article" date="2022" name="New Phytol.">
        <title>Evolutionary transition to the ectomycorrhizal habit in the genomes of a hyperdiverse lineage of mushroom-forming fungi.</title>
        <authorList>
            <person name="Looney B."/>
            <person name="Miyauchi S."/>
            <person name="Morin E."/>
            <person name="Drula E."/>
            <person name="Courty P.E."/>
            <person name="Kohler A."/>
            <person name="Kuo A."/>
            <person name="LaButti K."/>
            <person name="Pangilinan J."/>
            <person name="Lipzen A."/>
            <person name="Riley R."/>
            <person name="Andreopoulos W."/>
            <person name="He G."/>
            <person name="Johnson J."/>
            <person name="Nolan M."/>
            <person name="Tritt A."/>
            <person name="Barry K.W."/>
            <person name="Grigoriev I.V."/>
            <person name="Nagy L.G."/>
            <person name="Hibbett D."/>
            <person name="Henrissat B."/>
            <person name="Matheny P.B."/>
            <person name="Labbe J."/>
            <person name="Martin F.M."/>
        </authorList>
    </citation>
    <scope>NUCLEOTIDE SEQUENCE</scope>
    <source>
        <strain evidence="1">EC-137</strain>
    </source>
</reference>
<dbReference type="EMBL" id="MU273493">
    <property type="protein sequence ID" value="KAI0034849.1"/>
    <property type="molecule type" value="Genomic_DNA"/>
</dbReference>
<protein>
    <submittedName>
        <fullName evidence="1">Uncharacterized protein</fullName>
    </submittedName>
</protein>
<comment type="caution">
    <text evidence="1">The sequence shown here is derived from an EMBL/GenBank/DDBJ whole genome shotgun (WGS) entry which is preliminary data.</text>
</comment>
<dbReference type="Proteomes" id="UP000814128">
    <property type="component" value="Unassembled WGS sequence"/>
</dbReference>
<evidence type="ECO:0000313" key="2">
    <source>
        <dbReference type="Proteomes" id="UP000814128"/>
    </source>
</evidence>
<sequence length="415" mass="45497">MPYSNLLLLQYHFPRIRSLAVRADPSFGVPVREMFKHYVPAEGAPNLEELVVEALTIGSYELPLATLCGKTPRLRRICLSPTIPAAPTLLFIDDSAVSLHLKVALPVIHTVPALQRMRCLRSFIYTRRATHSADMSVAEVSFPLPVTRLPHLRHISLHDIPCSEAIDLLLNLDVPHLTSATVHVTSNPRDRDDIFGDQLVSAMKHVGQSLSSHAFATTERTVVLSTFASASALQILSYPEPAVLPGNVPIHIIDESSRLPVVWNACPALIEDGIIRALRLEDCATSLNSRQWHHYLCLPVFDGVETVEFLQCSQQSLPDAFLDAASASEVLPSLKQVIITDQRGRDGGADLDFSLLIPLFDGRCGAGVHRTFTMHLRNFSFGMQLDALISVFGGRVNFTVNGQAVKSVIGAVNLV</sequence>
<proteinExistence type="predicted"/>
<reference evidence="1" key="1">
    <citation type="submission" date="2021-02" db="EMBL/GenBank/DDBJ databases">
        <authorList>
            <consortium name="DOE Joint Genome Institute"/>
            <person name="Ahrendt S."/>
            <person name="Looney B.P."/>
            <person name="Miyauchi S."/>
            <person name="Morin E."/>
            <person name="Drula E."/>
            <person name="Courty P.E."/>
            <person name="Chicoki N."/>
            <person name="Fauchery L."/>
            <person name="Kohler A."/>
            <person name="Kuo A."/>
            <person name="Labutti K."/>
            <person name="Pangilinan J."/>
            <person name="Lipzen A."/>
            <person name="Riley R."/>
            <person name="Andreopoulos W."/>
            <person name="He G."/>
            <person name="Johnson J."/>
            <person name="Barry K.W."/>
            <person name="Grigoriev I.V."/>
            <person name="Nagy L."/>
            <person name="Hibbett D."/>
            <person name="Henrissat B."/>
            <person name="Matheny P.B."/>
            <person name="Labbe J."/>
            <person name="Martin F."/>
        </authorList>
    </citation>
    <scope>NUCLEOTIDE SEQUENCE</scope>
    <source>
        <strain evidence="1">EC-137</strain>
    </source>
</reference>
<keyword evidence="2" id="KW-1185">Reference proteome</keyword>
<accession>A0ACB8QSP0</accession>
<gene>
    <name evidence="1" type="ORF">K488DRAFT_83583</name>
</gene>
<organism evidence="1 2">
    <name type="scientific">Vararia minispora EC-137</name>
    <dbReference type="NCBI Taxonomy" id="1314806"/>
    <lineage>
        <taxon>Eukaryota</taxon>
        <taxon>Fungi</taxon>
        <taxon>Dikarya</taxon>
        <taxon>Basidiomycota</taxon>
        <taxon>Agaricomycotina</taxon>
        <taxon>Agaricomycetes</taxon>
        <taxon>Russulales</taxon>
        <taxon>Lachnocladiaceae</taxon>
        <taxon>Vararia</taxon>
    </lineage>
</organism>
<name>A0ACB8QSP0_9AGAM</name>